<feature type="transmembrane region" description="Helical" evidence="1">
    <location>
        <begin position="59"/>
        <end position="80"/>
    </location>
</feature>
<gene>
    <name evidence="2" type="ORF">CORC01_11623</name>
</gene>
<keyword evidence="3" id="KW-1185">Reference proteome</keyword>
<dbReference type="EMBL" id="MJBS01000129">
    <property type="protein sequence ID" value="OHE93066.1"/>
    <property type="molecule type" value="Genomic_DNA"/>
</dbReference>
<name>A0A1G4AVE2_9PEZI</name>
<evidence type="ECO:0000313" key="2">
    <source>
        <dbReference type="EMBL" id="OHE93066.1"/>
    </source>
</evidence>
<dbReference type="OrthoDB" id="4582561at2759"/>
<dbReference type="RefSeq" id="XP_022470234.1">
    <property type="nucleotide sequence ID" value="XM_022623246.1"/>
</dbReference>
<evidence type="ECO:0000313" key="3">
    <source>
        <dbReference type="Proteomes" id="UP000176998"/>
    </source>
</evidence>
<comment type="caution">
    <text evidence="2">The sequence shown here is derived from an EMBL/GenBank/DDBJ whole genome shotgun (WGS) entry which is preliminary data.</text>
</comment>
<keyword evidence="1" id="KW-1133">Transmembrane helix</keyword>
<dbReference type="Proteomes" id="UP000176998">
    <property type="component" value="Unassembled WGS sequence"/>
</dbReference>
<dbReference type="GeneID" id="34564756"/>
<protein>
    <submittedName>
        <fullName evidence="2">Uncharacterized protein</fullName>
    </submittedName>
</protein>
<keyword evidence="1" id="KW-0472">Membrane</keyword>
<evidence type="ECO:0000256" key="1">
    <source>
        <dbReference type="SAM" id="Phobius"/>
    </source>
</evidence>
<keyword evidence="1" id="KW-0812">Transmembrane</keyword>
<sequence>MLHTPSSYNKTRLLFSHVNEAIRGKRYELFIAAASLSLEIQATVIYSQVTPISYQYNSSLQLIVSALSFYPLAAMLPFILDSTRRSWMKGAVLTGLFVIHSSA</sequence>
<dbReference type="AlphaFoldDB" id="A0A1G4AVE2"/>
<organism evidence="2 3">
    <name type="scientific">Colletotrichum orchidophilum</name>
    <dbReference type="NCBI Taxonomy" id="1209926"/>
    <lineage>
        <taxon>Eukaryota</taxon>
        <taxon>Fungi</taxon>
        <taxon>Dikarya</taxon>
        <taxon>Ascomycota</taxon>
        <taxon>Pezizomycotina</taxon>
        <taxon>Sordariomycetes</taxon>
        <taxon>Hypocreomycetidae</taxon>
        <taxon>Glomerellales</taxon>
        <taxon>Glomerellaceae</taxon>
        <taxon>Colletotrichum</taxon>
    </lineage>
</organism>
<reference evidence="2 3" key="1">
    <citation type="submission" date="2016-09" db="EMBL/GenBank/DDBJ databases">
        <authorList>
            <person name="Capua I."/>
            <person name="De Benedictis P."/>
            <person name="Joannis T."/>
            <person name="Lombin L.H."/>
            <person name="Cattoli G."/>
        </authorList>
    </citation>
    <scope>NUCLEOTIDE SEQUENCE [LARGE SCALE GENOMIC DNA]</scope>
    <source>
        <strain evidence="2 3">IMI 309357</strain>
    </source>
</reference>
<proteinExistence type="predicted"/>
<accession>A0A1G4AVE2</accession>
<dbReference type="STRING" id="1209926.A0A1G4AVE2"/>